<evidence type="ECO:0000313" key="1">
    <source>
        <dbReference type="EMBL" id="DAF45757.1"/>
    </source>
</evidence>
<name>A0A8S5S3Z8_9CAUD</name>
<protein>
    <submittedName>
        <fullName evidence="1">Uncharacterized protein</fullName>
    </submittedName>
</protein>
<sequence length="40" mass="4727">MHCNTLKKYWNKIPFPSNITLMEAVEIIKKYIEMEGKNGI</sequence>
<proteinExistence type="predicted"/>
<reference evidence="1" key="1">
    <citation type="journal article" date="2021" name="Proc. Natl. Acad. Sci. U.S.A.">
        <title>A Catalog of Tens of Thousands of Viruses from Human Metagenomes Reveals Hidden Associations with Chronic Diseases.</title>
        <authorList>
            <person name="Tisza M.J."/>
            <person name="Buck C.B."/>
        </authorList>
    </citation>
    <scope>NUCLEOTIDE SEQUENCE</scope>
    <source>
        <strain evidence="1">CtxYv12</strain>
    </source>
</reference>
<dbReference type="EMBL" id="BK032518">
    <property type="protein sequence ID" value="DAF45757.1"/>
    <property type="molecule type" value="Genomic_DNA"/>
</dbReference>
<accession>A0A8S5S3Z8</accession>
<organism evidence="1">
    <name type="scientific">Siphoviridae sp. ctxYv12</name>
    <dbReference type="NCBI Taxonomy" id="2827974"/>
    <lineage>
        <taxon>Viruses</taxon>
        <taxon>Duplodnaviria</taxon>
        <taxon>Heunggongvirae</taxon>
        <taxon>Uroviricota</taxon>
        <taxon>Caudoviricetes</taxon>
    </lineage>
</organism>